<feature type="compositionally biased region" description="Low complexity" evidence="3">
    <location>
        <begin position="202"/>
        <end position="213"/>
    </location>
</feature>
<evidence type="ECO:0000256" key="1">
    <source>
        <dbReference type="PROSITE-ProRule" id="PRU00339"/>
    </source>
</evidence>
<sequence length="336" mass="34978">MNTRPTKNPILVAALIAAVLGGCAPARRSDAPAPLNTPADMWAELENAKGEVRRLNAKVEELTLQVQANQKDPELAGRVARLEGNVNRVASQLAIDVGGGAPAAPQANAAGAQPAAPQPGYAQPQAGYAQQQPGYGQPQAGYAAQPQAGYAAQPQAGYGQPQAGYGQGAGAPADDEDVQIPPYTPPGYGAAAPVQPAPAPQAPAAAAPPAAEPQNPADAVYAKGLASFNAKQYQQALGIFQEFARNFKTSPLMPNALFWTGECYFQLGDFANAALSYQEVVEKYPKSAKHADALFKRGVAFQKLGNPGAAKLSFKEVIDKYPDSAFAARAKTMMPK</sequence>
<evidence type="ECO:0000256" key="2">
    <source>
        <dbReference type="SAM" id="Coils"/>
    </source>
</evidence>
<dbReference type="HAMAP" id="MF_02066">
    <property type="entry name" value="CpoB"/>
    <property type="match status" value="1"/>
</dbReference>
<dbReference type="Pfam" id="PF13174">
    <property type="entry name" value="TPR_6"/>
    <property type="match status" value="1"/>
</dbReference>
<gene>
    <name evidence="5" type="ORF">DesU5LDRAFT_1701</name>
</gene>
<dbReference type="InterPro" id="IPR014162">
    <property type="entry name" value="CpoB_C"/>
</dbReference>
<dbReference type="STRING" id="596152.DesU5LDRAFT_1701"/>
<dbReference type="HOGENOM" id="CLU_044315_3_0_7"/>
<dbReference type="PROSITE" id="PS50005">
    <property type="entry name" value="TPR"/>
    <property type="match status" value="1"/>
</dbReference>
<proteinExistence type="inferred from homology"/>
<evidence type="ECO:0000256" key="3">
    <source>
        <dbReference type="SAM" id="MobiDB-lite"/>
    </source>
</evidence>
<feature type="repeat" description="TPR" evidence="1">
    <location>
        <begin position="254"/>
        <end position="287"/>
    </location>
</feature>
<reference evidence="5" key="1">
    <citation type="submission" date="2011-11" db="EMBL/GenBank/DDBJ databases">
        <title>Improved High-Quality Draft sequence of Desulfovibrio sp. U5L.</title>
        <authorList>
            <consortium name="US DOE Joint Genome Institute"/>
            <person name="Lucas S."/>
            <person name="Han J."/>
            <person name="Lapidus A."/>
            <person name="Cheng J.-F."/>
            <person name="Goodwin L."/>
            <person name="Pitluck S."/>
            <person name="Peters L."/>
            <person name="Ovchinnikova G."/>
            <person name="Held B."/>
            <person name="Detter J.C."/>
            <person name="Han C."/>
            <person name="Tapia R."/>
            <person name="Land M."/>
            <person name="Hauser L."/>
            <person name="Kyrpides N."/>
            <person name="Ivanova N."/>
            <person name="Pagani I."/>
            <person name="Gabster J."/>
            <person name="Walker C."/>
            <person name="Stolyar S."/>
            <person name="Stahl D."/>
            <person name="Arkin A."/>
            <person name="Dehal P."/>
            <person name="Hazen T."/>
            <person name="Woyke T."/>
        </authorList>
    </citation>
    <scope>NUCLEOTIDE SEQUENCE [LARGE SCALE GENOMIC DNA]</scope>
    <source>
        <strain evidence="5">U5L</strain>
    </source>
</reference>
<dbReference type="PROSITE" id="PS51257">
    <property type="entry name" value="PROKAR_LIPOPROTEIN"/>
    <property type="match status" value="1"/>
</dbReference>
<feature type="signal peptide" evidence="4">
    <location>
        <begin position="1"/>
        <end position="28"/>
    </location>
</feature>
<name>I2Q0S5_9BACT</name>
<protein>
    <submittedName>
        <fullName evidence="5">Tol-pal system protein YbgF</fullName>
    </submittedName>
</protein>
<dbReference type="eggNOG" id="COG1729">
    <property type="taxonomic scope" value="Bacteria"/>
</dbReference>
<feature type="chain" id="PRO_5039912296" evidence="4">
    <location>
        <begin position="29"/>
        <end position="336"/>
    </location>
</feature>
<dbReference type="NCBIfam" id="TIGR02795">
    <property type="entry name" value="tol_pal_ybgF"/>
    <property type="match status" value="1"/>
</dbReference>
<keyword evidence="4" id="KW-0732">Signal</keyword>
<dbReference type="SMART" id="SM00028">
    <property type="entry name" value="TPR"/>
    <property type="match status" value="3"/>
</dbReference>
<evidence type="ECO:0000256" key="4">
    <source>
        <dbReference type="SAM" id="SignalP"/>
    </source>
</evidence>
<dbReference type="EMBL" id="JH600068">
    <property type="protein sequence ID" value="EIG53381.1"/>
    <property type="molecule type" value="Genomic_DNA"/>
</dbReference>
<dbReference type="Gene3D" id="1.25.40.10">
    <property type="entry name" value="Tetratricopeptide repeat domain"/>
    <property type="match status" value="1"/>
</dbReference>
<feature type="region of interest" description="Disordered" evidence="3">
    <location>
        <begin position="101"/>
        <end position="213"/>
    </location>
</feature>
<dbReference type="GO" id="GO:0051301">
    <property type="term" value="P:cell division"/>
    <property type="evidence" value="ECO:0007669"/>
    <property type="project" value="InterPro"/>
</dbReference>
<dbReference type="OrthoDB" id="13540at2"/>
<evidence type="ECO:0000313" key="5">
    <source>
        <dbReference type="EMBL" id="EIG53381.1"/>
    </source>
</evidence>
<organism evidence="5">
    <name type="scientific">Desulfovibrio sp. U5L</name>
    <dbReference type="NCBI Taxonomy" id="596152"/>
    <lineage>
        <taxon>Bacteria</taxon>
        <taxon>Pseudomonadati</taxon>
        <taxon>Thermodesulfobacteriota</taxon>
        <taxon>Desulfovibrionia</taxon>
        <taxon>Desulfovibrionales</taxon>
        <taxon>Desulfovibrionaceae</taxon>
        <taxon>Desulfovibrio</taxon>
    </lineage>
</organism>
<feature type="compositionally biased region" description="Low complexity" evidence="3">
    <location>
        <begin position="102"/>
        <end position="164"/>
    </location>
</feature>
<keyword evidence="1" id="KW-0802">TPR repeat</keyword>
<dbReference type="InterPro" id="IPR019734">
    <property type="entry name" value="TPR_rpt"/>
</dbReference>
<accession>I2Q0S5</accession>
<dbReference type="InterPro" id="IPR011990">
    <property type="entry name" value="TPR-like_helical_dom_sf"/>
</dbReference>
<dbReference type="InterPro" id="IPR034706">
    <property type="entry name" value="CpoB"/>
</dbReference>
<dbReference type="Pfam" id="PF13432">
    <property type="entry name" value="TPR_16"/>
    <property type="match status" value="1"/>
</dbReference>
<dbReference type="AlphaFoldDB" id="I2Q0S5"/>
<dbReference type="SUPFAM" id="SSF48452">
    <property type="entry name" value="TPR-like"/>
    <property type="match status" value="1"/>
</dbReference>
<keyword evidence="2" id="KW-0175">Coiled coil</keyword>
<feature type="coiled-coil region" evidence="2">
    <location>
        <begin position="45"/>
        <end position="72"/>
    </location>
</feature>